<comment type="caution">
    <text evidence="1">The sequence shown here is derived from an EMBL/GenBank/DDBJ whole genome shotgun (WGS) entry which is preliminary data.</text>
</comment>
<evidence type="ECO:0000313" key="2">
    <source>
        <dbReference type="Proteomes" id="UP000523362"/>
    </source>
</evidence>
<dbReference type="InterPro" id="IPR016630">
    <property type="entry name" value="UCP015278"/>
</dbReference>
<dbReference type="Proteomes" id="UP000523362">
    <property type="component" value="Unassembled WGS sequence"/>
</dbReference>
<reference evidence="1 2" key="1">
    <citation type="submission" date="2020-03" db="EMBL/GenBank/DDBJ databases">
        <title>Soil Listeria distribution.</title>
        <authorList>
            <person name="Liao J."/>
            <person name="Wiedmann M."/>
        </authorList>
    </citation>
    <scope>NUCLEOTIDE SEQUENCE [LARGE SCALE GENOMIC DNA]</scope>
    <source>
        <strain evidence="1 2">FSL L7-1560</strain>
    </source>
</reference>
<evidence type="ECO:0000313" key="1">
    <source>
        <dbReference type="EMBL" id="MBC1486129.1"/>
    </source>
</evidence>
<name>A0A7X0X1W5_LISSE</name>
<proteinExistence type="predicted"/>
<dbReference type="EMBL" id="JAARRG010000004">
    <property type="protein sequence ID" value="MBC1486129.1"/>
    <property type="molecule type" value="Genomic_DNA"/>
</dbReference>
<sequence length="162" mass="19342">MYLYLKDFKKYNISCNWCTIYVGIEEKYFEKTILTEYAIELIENGEDSELVNTLAWGLEGEDLTQIMVKIKTIYVKFLEKGTDSWRYEYRKLRYVYLRKLAGEYTDKVELLEAVASFYDNFGYPEDMSGFINYMPQDSPTDSTELLNRFNHFLESEKENLHL</sequence>
<accession>A0A7X0X1W5</accession>
<gene>
    <name evidence="1" type="ORF">HB897_07815</name>
</gene>
<dbReference type="AlphaFoldDB" id="A0A7X0X1W5"/>
<dbReference type="RefSeq" id="WP_181249509.1">
    <property type="nucleotide sequence ID" value="NZ_JAARRG010000004.1"/>
</dbReference>
<organism evidence="1 2">
    <name type="scientific">Listeria seeligeri</name>
    <dbReference type="NCBI Taxonomy" id="1640"/>
    <lineage>
        <taxon>Bacteria</taxon>
        <taxon>Bacillati</taxon>
        <taxon>Bacillota</taxon>
        <taxon>Bacilli</taxon>
        <taxon>Bacillales</taxon>
        <taxon>Listeriaceae</taxon>
        <taxon>Listeria</taxon>
    </lineage>
</organism>
<dbReference type="Pfam" id="PF10004">
    <property type="entry name" value="DUF2247"/>
    <property type="match status" value="1"/>
</dbReference>
<dbReference type="PIRSF" id="PIRSF015278">
    <property type="entry name" value="UCP015278"/>
    <property type="match status" value="1"/>
</dbReference>
<protein>
    <submittedName>
        <fullName evidence="1">DUF2247 family protein</fullName>
    </submittedName>
</protein>